<dbReference type="InterPro" id="IPR036596">
    <property type="entry name" value="Cyt-C_aa3_sf"/>
</dbReference>
<evidence type="ECO:0000313" key="4">
    <source>
        <dbReference type="Proteomes" id="UP000306147"/>
    </source>
</evidence>
<dbReference type="SUPFAM" id="SSF81469">
    <property type="entry name" value="Bacterial aa3 type cytochrome c oxidase subunit IV"/>
    <property type="match status" value="1"/>
</dbReference>
<dbReference type="InterPro" id="IPR012422">
    <property type="entry name" value="Cyt_c_oxidase_su4_bac-aa3"/>
</dbReference>
<dbReference type="Gene3D" id="1.20.5.160">
    <property type="entry name" value="Bacterial aa3 type cytochrome c oxidase subunit IV"/>
    <property type="match status" value="1"/>
</dbReference>
<keyword evidence="1" id="KW-0472">Membrane</keyword>
<accession>A0A4S1XCR6</accession>
<name>A0A4S1XCR6_9SPHN</name>
<gene>
    <name evidence="3" type="ORF">E5A73_11590</name>
</gene>
<dbReference type="AlphaFoldDB" id="A0A4S1XCR6"/>
<comment type="caution">
    <text evidence="3">The sequence shown here is derived from an EMBL/GenBank/DDBJ whole genome shotgun (WGS) entry which is preliminary data.</text>
</comment>
<sequence>MADTGESSTEVQTHAETYGGFTRLMLWGTIASAAVGAFVVFMIAS</sequence>
<dbReference type="EMBL" id="SRXT01000004">
    <property type="protein sequence ID" value="TGX53473.1"/>
    <property type="molecule type" value="Genomic_DNA"/>
</dbReference>
<keyword evidence="1" id="KW-1133">Transmembrane helix</keyword>
<keyword evidence="4" id="KW-1185">Reference proteome</keyword>
<keyword evidence="1" id="KW-0812">Transmembrane</keyword>
<feature type="transmembrane region" description="Helical" evidence="1">
    <location>
        <begin position="24"/>
        <end position="44"/>
    </location>
</feature>
<evidence type="ECO:0000259" key="2">
    <source>
        <dbReference type="Pfam" id="PF07835"/>
    </source>
</evidence>
<feature type="domain" description="Cytochrome c oxidase subunit IV bacterial aa3 type" evidence="2">
    <location>
        <begin position="12"/>
        <end position="42"/>
    </location>
</feature>
<evidence type="ECO:0000313" key="3">
    <source>
        <dbReference type="EMBL" id="TGX53473.1"/>
    </source>
</evidence>
<protein>
    <submittedName>
        <fullName evidence="3">Aa3-type cytochrome c oxidase subunit IV</fullName>
    </submittedName>
</protein>
<proteinExistence type="predicted"/>
<reference evidence="3 4" key="1">
    <citation type="submission" date="2019-04" db="EMBL/GenBank/DDBJ databases">
        <title>Sphingomonas psychrotolerans sp. nov., isolated from soil in the Tianshan Mountains, Xinjiang, China.</title>
        <authorList>
            <person name="Luo Y."/>
            <person name="Sheng H."/>
        </authorList>
    </citation>
    <scope>NUCLEOTIDE SEQUENCE [LARGE SCALE GENOMIC DNA]</scope>
    <source>
        <strain evidence="3 4">ZFGT-11</strain>
    </source>
</reference>
<organism evidence="3 4">
    <name type="scientific">Sphingomonas gei</name>
    <dbReference type="NCBI Taxonomy" id="1395960"/>
    <lineage>
        <taxon>Bacteria</taxon>
        <taxon>Pseudomonadati</taxon>
        <taxon>Pseudomonadota</taxon>
        <taxon>Alphaproteobacteria</taxon>
        <taxon>Sphingomonadales</taxon>
        <taxon>Sphingomonadaceae</taxon>
        <taxon>Sphingomonas</taxon>
    </lineage>
</organism>
<dbReference type="Pfam" id="PF07835">
    <property type="entry name" value="COX4_pro_2"/>
    <property type="match status" value="1"/>
</dbReference>
<dbReference type="RefSeq" id="WP_135963979.1">
    <property type="nucleotide sequence ID" value="NZ_SRXT01000004.1"/>
</dbReference>
<evidence type="ECO:0000256" key="1">
    <source>
        <dbReference type="SAM" id="Phobius"/>
    </source>
</evidence>
<dbReference type="OrthoDB" id="7577954at2"/>
<dbReference type="Proteomes" id="UP000306147">
    <property type="component" value="Unassembled WGS sequence"/>
</dbReference>